<feature type="region of interest" description="Disordered" evidence="1">
    <location>
        <begin position="1"/>
        <end position="62"/>
    </location>
</feature>
<dbReference type="SMR" id="A0A378K478"/>
<evidence type="ECO:0000256" key="1">
    <source>
        <dbReference type="SAM" id="MobiDB-lite"/>
    </source>
</evidence>
<sequence>MAKDNKSHQVKTSEGSLESVKTKEKEPVVEKMRVEDSKKEDKLSMPTTKKESQPNEPAKPFKTSFEKWIESSLLDPQAKEDKGSTINLGREGLKNASQVKKFLLSPAGKDVIAELGAQMALQRNINLQNQQDRMEHELFKRRLMAALFLWYLSKKSHAAEKVKEIIREYNEKAIKNAEKASKPSQQSTSSTSQADKEIQKMLDEYEQAIKRAQENIKKGEELEKKLDKLERQGKDLEDKYKTYEENLEGFEKLLTDSEELSLSEINEKMKAFSKDSEKLTQLMEKHKGDEKTVQSLQREHHDIKAKLANLQVLHDAHTGKKSYVNEKGNPVSSLKDAHLAINKDQEVVEHKGQFYLLQKGQWDAIKNDPAALEKAQKDYSQSKHDLATIKMEALIHKLSLEMEKQLETINDLIMSTDPKENEEATKLLHKHNGLNLKLANLQDMLAVHRKEKSFFNEKGEKVTSLNDAHYVIGKDQQLFNLGGKFYPIHKEQKILEKDGKFYLLKQGEDWESIKDSPEKQKKAEHDFHKLQYETPMTVKKLVHHNKGLETTIHKERIEETKQQLEDNGKEKIEIANNISKLQSTVGVALNQLNQPTLDTESPVLTPSGGSTTVSPKPTPSLASVTTFFKTKIDEMKKNEDVKVTLDDIMALSIKIADPKARTYFKNEVLKFAEQLKEVPRSGAIPFQTMQRMLQTLEQYGVDTTKPSVTSIRSKTDEVLEQRFNPTPSLSPFKTS</sequence>
<dbReference type="RefSeq" id="WP_011946030.1">
    <property type="nucleotide sequence ID" value="NZ_BAZA01000007.1"/>
</dbReference>
<proteinExistence type="predicted"/>
<evidence type="ECO:0000259" key="2">
    <source>
        <dbReference type="Pfam" id="PF18641"/>
    </source>
</evidence>
<feature type="compositionally biased region" description="Low complexity" evidence="1">
    <location>
        <begin position="184"/>
        <end position="193"/>
    </location>
</feature>
<protein>
    <submittedName>
        <fullName evidence="3">Dot/Icm T4SS effector LidA</fullName>
    </submittedName>
    <submittedName>
        <fullName evidence="4">Dot/Icm system substrate protein LidA</fullName>
    </submittedName>
</protein>
<feature type="compositionally biased region" description="Polar residues" evidence="1">
    <location>
        <begin position="723"/>
        <end position="735"/>
    </location>
</feature>
<feature type="region of interest" description="Disordered" evidence="1">
    <location>
        <begin position="598"/>
        <end position="618"/>
    </location>
</feature>
<evidence type="ECO:0000313" key="5">
    <source>
        <dbReference type="Proteomes" id="UP000254631"/>
    </source>
</evidence>
<dbReference type="Pfam" id="PF18641">
    <property type="entry name" value="LidA_Long_CC"/>
    <property type="match status" value="1"/>
</dbReference>
<feature type="region of interest" description="Disordered" evidence="1">
    <location>
        <begin position="176"/>
        <end position="197"/>
    </location>
</feature>
<organism evidence="4 5">
    <name type="scientific">Legionella pneumophila</name>
    <dbReference type="NCBI Taxonomy" id="446"/>
    <lineage>
        <taxon>Bacteria</taxon>
        <taxon>Pseudomonadati</taxon>
        <taxon>Pseudomonadota</taxon>
        <taxon>Gammaproteobacteria</taxon>
        <taxon>Legionellales</taxon>
        <taxon>Legionellaceae</taxon>
        <taxon>Legionella</taxon>
    </lineage>
</organism>
<accession>A0A378K478</accession>
<evidence type="ECO:0000313" key="4">
    <source>
        <dbReference type="EMBL" id="STX79110.1"/>
    </source>
</evidence>
<gene>
    <name evidence="4" type="primary">lidA</name>
    <name evidence="4" type="ORF">NCTC12000_01098</name>
    <name evidence="3" type="ORF">O6C86_03230</name>
</gene>
<dbReference type="AlphaFoldDB" id="A0A378K478"/>
<feature type="region of interest" description="Disordered" evidence="1">
    <location>
        <begin position="704"/>
        <end position="735"/>
    </location>
</feature>
<dbReference type="Gene3D" id="6.10.140.2010">
    <property type="match status" value="2"/>
</dbReference>
<dbReference type="InterPro" id="IPR041463">
    <property type="entry name" value="LidA_long_CC"/>
</dbReference>
<name>A0A378K478_LEGPN</name>
<dbReference type="Proteomes" id="UP001071279">
    <property type="component" value="Unassembled WGS sequence"/>
</dbReference>
<dbReference type="EMBL" id="UGOL01000001">
    <property type="protein sequence ID" value="STX79110.1"/>
    <property type="molecule type" value="Genomic_DNA"/>
</dbReference>
<dbReference type="Proteomes" id="UP000254631">
    <property type="component" value="Unassembled WGS sequence"/>
</dbReference>
<feature type="domain" description="LidA long coiled-coil" evidence="2">
    <location>
        <begin position="389"/>
        <end position="580"/>
    </location>
</feature>
<feature type="compositionally biased region" description="Basic and acidic residues" evidence="1">
    <location>
        <begin position="20"/>
        <end position="53"/>
    </location>
</feature>
<evidence type="ECO:0000313" key="3">
    <source>
        <dbReference type="EMBL" id="MCZ4718229.1"/>
    </source>
</evidence>
<reference evidence="4 5" key="1">
    <citation type="submission" date="2018-06" db="EMBL/GenBank/DDBJ databases">
        <authorList>
            <consortium name="Pathogen Informatics"/>
            <person name="Doyle S."/>
        </authorList>
    </citation>
    <scope>NUCLEOTIDE SEQUENCE [LARGE SCALE GENOMIC DNA]</scope>
    <source>
        <strain evidence="4 5">NCTC12000</strain>
    </source>
</reference>
<dbReference type="Gene3D" id="1.20.58.90">
    <property type="match status" value="1"/>
</dbReference>
<reference evidence="3" key="2">
    <citation type="submission" date="2022-12" db="EMBL/GenBank/DDBJ databases">
        <title>Comparative genomics of Legionella pneumophila isolates from the West Bank and Germany support molecular epidemiology of Legionnaires disease.</title>
        <authorList>
            <person name="Zayed A.R."/>
            <person name="Bitar D.M."/>
            <person name="Steinert M."/>
            <person name="Lueck C."/>
            <person name="Brettar I."/>
            <person name="Hoefle M.G."/>
            <person name="Bunk B."/>
        </authorList>
    </citation>
    <scope>NUCLEOTIDE SEQUENCE</scope>
    <source>
        <strain evidence="3">H23</strain>
    </source>
</reference>
<dbReference type="EMBL" id="JAPXIC010000014">
    <property type="protein sequence ID" value="MCZ4718229.1"/>
    <property type="molecule type" value="Genomic_DNA"/>
</dbReference>
<dbReference type="Gene3D" id="6.10.140.990">
    <property type="match status" value="1"/>
</dbReference>